<organism evidence="1 2">
    <name type="scientific">Stenotrophomonas koreensis</name>
    <dbReference type="NCBI Taxonomy" id="266128"/>
    <lineage>
        <taxon>Bacteria</taxon>
        <taxon>Pseudomonadati</taxon>
        <taxon>Pseudomonadota</taxon>
        <taxon>Gammaproteobacteria</taxon>
        <taxon>Lysobacterales</taxon>
        <taxon>Lysobacteraceae</taxon>
        <taxon>Stenotrophomonas</taxon>
    </lineage>
</organism>
<reference evidence="1 2" key="1">
    <citation type="submission" date="2020-08" db="EMBL/GenBank/DDBJ databases">
        <title>Stenotrophomonas sp. W1S232.</title>
        <authorList>
            <person name="Deng Y."/>
        </authorList>
    </citation>
    <scope>NUCLEOTIDE SEQUENCE [LARGE SCALE GENOMIC DNA]</scope>
    <source>
        <strain evidence="1 2">W1S232</strain>
    </source>
</reference>
<dbReference type="Pfam" id="PF02643">
    <property type="entry name" value="DUF192"/>
    <property type="match status" value="1"/>
</dbReference>
<evidence type="ECO:0000313" key="2">
    <source>
        <dbReference type="Proteomes" id="UP000550609"/>
    </source>
</evidence>
<proteinExistence type="predicted"/>
<dbReference type="InterPro" id="IPR003795">
    <property type="entry name" value="DUF192"/>
</dbReference>
<comment type="caution">
    <text evidence="1">The sequence shown here is derived from an EMBL/GenBank/DDBJ whole genome shotgun (WGS) entry which is preliminary data.</text>
</comment>
<sequence>MQRLALYRQGHCLLADVGHARYWHQRARGLLARPRLQPGQGLLIEPCASVHTCFMGYALDLVFLDRGNRVLGWREHLPPWRAAGLRGAHATLELPAGSLHTLVLEIGQQLHWQPALSPHSPGMECT</sequence>
<protein>
    <submittedName>
        <fullName evidence="1">DUF192 domain-containing protein</fullName>
    </submittedName>
</protein>
<dbReference type="EMBL" id="JACIUV010000004">
    <property type="protein sequence ID" value="MBB1117355.1"/>
    <property type="molecule type" value="Genomic_DNA"/>
</dbReference>
<gene>
    <name evidence="1" type="ORF">H4O09_09880</name>
</gene>
<dbReference type="Gene3D" id="2.60.120.1140">
    <property type="entry name" value="Protein of unknown function DUF192"/>
    <property type="match status" value="1"/>
</dbReference>
<dbReference type="AlphaFoldDB" id="A0A7W3V0R4"/>
<dbReference type="InterPro" id="IPR038695">
    <property type="entry name" value="Saro_0823-like_sf"/>
</dbReference>
<accession>A0A7W3V0R4</accession>
<dbReference type="RefSeq" id="WP_182622397.1">
    <property type="nucleotide sequence ID" value="NZ_JACIUV010000004.1"/>
</dbReference>
<dbReference type="Proteomes" id="UP000550609">
    <property type="component" value="Unassembled WGS sequence"/>
</dbReference>
<name>A0A7W3V0R4_9GAMM</name>
<evidence type="ECO:0000313" key="1">
    <source>
        <dbReference type="EMBL" id="MBB1117355.1"/>
    </source>
</evidence>